<gene>
    <name evidence="2" type="ORF">D1B33_07390</name>
</gene>
<keyword evidence="3" id="KW-1185">Reference proteome</keyword>
<protein>
    <submittedName>
        <fullName evidence="2">Uncharacterized protein</fullName>
    </submittedName>
</protein>
<feature type="coiled-coil region" evidence="1">
    <location>
        <begin position="29"/>
        <end position="60"/>
    </location>
</feature>
<dbReference type="RefSeq" id="WP_118875719.1">
    <property type="nucleotide sequence ID" value="NZ_QWEI01000002.1"/>
</dbReference>
<dbReference type="AlphaFoldDB" id="A0A396SBD9"/>
<evidence type="ECO:0000256" key="1">
    <source>
        <dbReference type="SAM" id="Coils"/>
    </source>
</evidence>
<evidence type="ECO:0000313" key="2">
    <source>
        <dbReference type="EMBL" id="RHW38688.1"/>
    </source>
</evidence>
<dbReference type="EMBL" id="QWEI01000002">
    <property type="protein sequence ID" value="RHW38688.1"/>
    <property type="molecule type" value="Genomic_DNA"/>
</dbReference>
<name>A0A396SBD9_9BACL</name>
<proteinExistence type="predicted"/>
<reference evidence="2 3" key="1">
    <citation type="submission" date="2018-08" db="EMBL/GenBank/DDBJ databases">
        <title>Lysinibacillus sp. YLB-03 draft genome sequence.</title>
        <authorList>
            <person name="Yu L."/>
        </authorList>
    </citation>
    <scope>NUCLEOTIDE SEQUENCE [LARGE SCALE GENOMIC DNA]</scope>
    <source>
        <strain evidence="2 3">YLB-03</strain>
    </source>
</reference>
<organism evidence="2 3">
    <name type="scientific">Ureibacillus yapensis</name>
    <dbReference type="NCBI Taxonomy" id="2304605"/>
    <lineage>
        <taxon>Bacteria</taxon>
        <taxon>Bacillati</taxon>
        <taxon>Bacillota</taxon>
        <taxon>Bacilli</taxon>
        <taxon>Bacillales</taxon>
        <taxon>Caryophanaceae</taxon>
        <taxon>Ureibacillus</taxon>
    </lineage>
</organism>
<dbReference type="Proteomes" id="UP000265692">
    <property type="component" value="Unassembled WGS sequence"/>
</dbReference>
<accession>A0A396SBD9</accession>
<keyword evidence="1" id="KW-0175">Coiled coil</keyword>
<comment type="caution">
    <text evidence="2">The sequence shown here is derived from an EMBL/GenBank/DDBJ whole genome shotgun (WGS) entry which is preliminary data.</text>
</comment>
<sequence>MNNIIGSFNNSKLSGNVAVQSSNVHQTQNNGSNDDLQNAFKELEELIRKIQDETVKEQAEMNSEILREAIQNDDTTKTGKVLKFLVGALGAVQPIITIAQLAGIPVPNIPSP</sequence>
<evidence type="ECO:0000313" key="3">
    <source>
        <dbReference type="Proteomes" id="UP000265692"/>
    </source>
</evidence>